<protein>
    <recommendedName>
        <fullName evidence="3">Sporulation protein</fullName>
    </recommendedName>
</protein>
<dbReference type="AlphaFoldDB" id="A0A917HAA4"/>
<organism evidence="1 2">
    <name type="scientific">Virgibacillus oceani</name>
    <dbReference type="NCBI Taxonomy" id="1479511"/>
    <lineage>
        <taxon>Bacteria</taxon>
        <taxon>Bacillati</taxon>
        <taxon>Bacillota</taxon>
        <taxon>Bacilli</taxon>
        <taxon>Bacillales</taxon>
        <taxon>Bacillaceae</taxon>
        <taxon>Virgibacillus</taxon>
    </lineage>
</organism>
<dbReference type="EMBL" id="BMFR01000005">
    <property type="protein sequence ID" value="GGG73191.1"/>
    <property type="molecule type" value="Genomic_DNA"/>
</dbReference>
<dbReference type="RefSeq" id="WP_188454962.1">
    <property type="nucleotide sequence ID" value="NZ_BMFR01000005.1"/>
</dbReference>
<reference evidence="1" key="2">
    <citation type="submission" date="2020-09" db="EMBL/GenBank/DDBJ databases">
        <authorList>
            <person name="Sun Q."/>
            <person name="Zhou Y."/>
        </authorList>
    </citation>
    <scope>NUCLEOTIDE SEQUENCE</scope>
    <source>
        <strain evidence="1">CGMCC 1.12754</strain>
    </source>
</reference>
<evidence type="ECO:0000313" key="1">
    <source>
        <dbReference type="EMBL" id="GGG73191.1"/>
    </source>
</evidence>
<accession>A0A917HAA4</accession>
<sequence length="44" mass="5183">MQCLSDHTLIDAYEKAMELNLDRNFIILLVNEVSRRGIYLKITE</sequence>
<keyword evidence="2" id="KW-1185">Reference proteome</keyword>
<gene>
    <name evidence="1" type="ORF">GCM10011398_16990</name>
</gene>
<evidence type="ECO:0008006" key="3">
    <source>
        <dbReference type="Google" id="ProtNLM"/>
    </source>
</evidence>
<dbReference type="InterPro" id="IPR015064">
    <property type="entry name" value="Sda"/>
</dbReference>
<dbReference type="Gene3D" id="1.10.287.1100">
    <property type="entry name" value="Sporulation inhibitor A"/>
    <property type="match status" value="1"/>
</dbReference>
<proteinExistence type="predicted"/>
<reference evidence="1" key="1">
    <citation type="journal article" date="2014" name="Int. J. Syst. Evol. Microbiol.">
        <title>Complete genome sequence of Corynebacterium casei LMG S-19264T (=DSM 44701T), isolated from a smear-ripened cheese.</title>
        <authorList>
            <consortium name="US DOE Joint Genome Institute (JGI-PGF)"/>
            <person name="Walter F."/>
            <person name="Albersmeier A."/>
            <person name="Kalinowski J."/>
            <person name="Ruckert C."/>
        </authorList>
    </citation>
    <scope>NUCLEOTIDE SEQUENCE</scope>
    <source>
        <strain evidence="1">CGMCC 1.12754</strain>
    </source>
</reference>
<evidence type="ECO:0000313" key="2">
    <source>
        <dbReference type="Proteomes" id="UP000622860"/>
    </source>
</evidence>
<dbReference type="Pfam" id="PF08970">
    <property type="entry name" value="Sda"/>
    <property type="match status" value="1"/>
</dbReference>
<comment type="caution">
    <text evidence="1">The sequence shown here is derived from an EMBL/GenBank/DDBJ whole genome shotgun (WGS) entry which is preliminary data.</text>
</comment>
<dbReference type="Proteomes" id="UP000622860">
    <property type="component" value="Unassembled WGS sequence"/>
</dbReference>
<dbReference type="InterPro" id="IPR036916">
    <property type="entry name" value="Sda_sf"/>
</dbReference>
<dbReference type="SUPFAM" id="SSF100985">
    <property type="entry name" value="Sporulation inhibitor Sda"/>
    <property type="match status" value="1"/>
</dbReference>
<name>A0A917HAA4_9BACI</name>